<organism evidence="2">
    <name type="scientific">Rhizophora mucronata</name>
    <name type="common">Asiatic mangrove</name>
    <dbReference type="NCBI Taxonomy" id="61149"/>
    <lineage>
        <taxon>Eukaryota</taxon>
        <taxon>Viridiplantae</taxon>
        <taxon>Streptophyta</taxon>
        <taxon>Embryophyta</taxon>
        <taxon>Tracheophyta</taxon>
        <taxon>Spermatophyta</taxon>
        <taxon>Magnoliopsida</taxon>
        <taxon>eudicotyledons</taxon>
        <taxon>Gunneridae</taxon>
        <taxon>Pentapetalae</taxon>
        <taxon>rosids</taxon>
        <taxon>fabids</taxon>
        <taxon>Malpighiales</taxon>
        <taxon>Rhizophoraceae</taxon>
        <taxon>Rhizophora</taxon>
    </lineage>
</organism>
<evidence type="ECO:0000313" key="2">
    <source>
        <dbReference type="EMBL" id="MBX04667.1"/>
    </source>
</evidence>
<dbReference type="EMBL" id="GGEC01024183">
    <property type="protein sequence ID" value="MBX04667.1"/>
    <property type="molecule type" value="Transcribed_RNA"/>
</dbReference>
<dbReference type="AlphaFoldDB" id="A0A2P2KG49"/>
<evidence type="ECO:0000256" key="1">
    <source>
        <dbReference type="SAM" id="MobiDB-lite"/>
    </source>
</evidence>
<name>A0A2P2KG49_RHIMU</name>
<reference evidence="2" key="1">
    <citation type="submission" date="2018-02" db="EMBL/GenBank/DDBJ databases">
        <title>Rhizophora mucronata_Transcriptome.</title>
        <authorList>
            <person name="Meera S.P."/>
            <person name="Sreeshan A."/>
            <person name="Augustine A."/>
        </authorList>
    </citation>
    <scope>NUCLEOTIDE SEQUENCE</scope>
    <source>
        <tissue evidence="2">Leaf</tissue>
    </source>
</reference>
<sequence length="96" mass="11496">MARLKKKKMERRKRNQAEILRGTAEILKMEEKTTERCGSGNNGERKEEKLKKDKEAKHEMGEEEVEPLLSRNLNLKKNNKIVTLYFLERLKMEYRC</sequence>
<protein>
    <submittedName>
        <fullName evidence="2">Pentatricopeptide repeat-containing protein</fullName>
    </submittedName>
</protein>
<feature type="region of interest" description="Disordered" evidence="1">
    <location>
        <begin position="30"/>
        <end position="63"/>
    </location>
</feature>
<accession>A0A2P2KG49</accession>
<proteinExistence type="predicted"/>
<feature type="compositionally biased region" description="Basic and acidic residues" evidence="1">
    <location>
        <begin position="43"/>
        <end position="60"/>
    </location>
</feature>